<proteinExistence type="predicted"/>
<dbReference type="GO" id="GO:0008373">
    <property type="term" value="F:sialyltransferase activity"/>
    <property type="evidence" value="ECO:0007669"/>
    <property type="project" value="InterPro"/>
</dbReference>
<dbReference type="Proteomes" id="UP000001514">
    <property type="component" value="Unassembled WGS sequence"/>
</dbReference>
<dbReference type="GO" id="GO:0009846">
    <property type="term" value="P:pollen germination"/>
    <property type="evidence" value="ECO:0007669"/>
    <property type="project" value="InterPro"/>
</dbReference>
<feature type="compositionally biased region" description="Basic and acidic residues" evidence="1">
    <location>
        <begin position="223"/>
        <end position="238"/>
    </location>
</feature>
<evidence type="ECO:0000313" key="2">
    <source>
        <dbReference type="EMBL" id="EFJ37405.1"/>
    </source>
</evidence>
<evidence type="ECO:0000313" key="3">
    <source>
        <dbReference type="Proteomes" id="UP000001514"/>
    </source>
</evidence>
<dbReference type="PANTHER" id="PTHR47486:SF1">
    <property type="entry name" value="SIALYLTRANSFERASE-LIKE PROTEIN 1"/>
    <property type="match status" value="1"/>
</dbReference>
<keyword evidence="3" id="KW-1185">Reference proteome</keyword>
<feature type="region of interest" description="Disordered" evidence="1">
    <location>
        <begin position="211"/>
        <end position="242"/>
    </location>
</feature>
<dbReference type="HOGENOM" id="CLU_967718_0_0_1"/>
<dbReference type="EMBL" id="GL377566">
    <property type="protein sequence ID" value="EFJ37405.1"/>
    <property type="molecule type" value="Genomic_DNA"/>
</dbReference>
<dbReference type="Gramene" id="EFJ37405">
    <property type="protein sequence ID" value="EFJ37405"/>
    <property type="gene ID" value="SELMODRAFT_403713"/>
</dbReference>
<dbReference type="PANTHER" id="PTHR47486">
    <property type="entry name" value="SIALYLTRANSFERASE-LIKE PROTEIN 1"/>
    <property type="match status" value="1"/>
</dbReference>
<dbReference type="GO" id="GO:0005794">
    <property type="term" value="C:Golgi apparatus"/>
    <property type="evidence" value="ECO:0000318"/>
    <property type="project" value="GO_Central"/>
</dbReference>
<dbReference type="GO" id="GO:0009860">
    <property type="term" value="P:pollen tube growth"/>
    <property type="evidence" value="ECO:0007669"/>
    <property type="project" value="InterPro"/>
</dbReference>
<dbReference type="eggNOG" id="KOG2692">
    <property type="taxonomic scope" value="Eukaryota"/>
</dbReference>
<organism evidence="3">
    <name type="scientific">Selaginella moellendorffii</name>
    <name type="common">Spikemoss</name>
    <dbReference type="NCBI Taxonomy" id="88036"/>
    <lineage>
        <taxon>Eukaryota</taxon>
        <taxon>Viridiplantae</taxon>
        <taxon>Streptophyta</taxon>
        <taxon>Embryophyta</taxon>
        <taxon>Tracheophyta</taxon>
        <taxon>Lycopodiopsida</taxon>
        <taxon>Selaginellales</taxon>
        <taxon>Selaginellaceae</taxon>
        <taxon>Selaginella</taxon>
    </lineage>
</organism>
<evidence type="ECO:0000256" key="1">
    <source>
        <dbReference type="SAM" id="MobiDB-lite"/>
    </source>
</evidence>
<reference evidence="2 3" key="1">
    <citation type="journal article" date="2011" name="Science">
        <title>The Selaginella genome identifies genetic changes associated with the evolution of vascular plants.</title>
        <authorList>
            <person name="Banks J.A."/>
            <person name="Nishiyama T."/>
            <person name="Hasebe M."/>
            <person name="Bowman J.L."/>
            <person name="Gribskov M."/>
            <person name="dePamphilis C."/>
            <person name="Albert V.A."/>
            <person name="Aono N."/>
            <person name="Aoyama T."/>
            <person name="Ambrose B.A."/>
            <person name="Ashton N.W."/>
            <person name="Axtell M.J."/>
            <person name="Barker E."/>
            <person name="Barker M.S."/>
            <person name="Bennetzen J.L."/>
            <person name="Bonawitz N.D."/>
            <person name="Chapple C."/>
            <person name="Cheng C."/>
            <person name="Correa L.G."/>
            <person name="Dacre M."/>
            <person name="DeBarry J."/>
            <person name="Dreyer I."/>
            <person name="Elias M."/>
            <person name="Engstrom E.M."/>
            <person name="Estelle M."/>
            <person name="Feng L."/>
            <person name="Finet C."/>
            <person name="Floyd S.K."/>
            <person name="Frommer W.B."/>
            <person name="Fujita T."/>
            <person name="Gramzow L."/>
            <person name="Gutensohn M."/>
            <person name="Harholt J."/>
            <person name="Hattori M."/>
            <person name="Heyl A."/>
            <person name="Hirai T."/>
            <person name="Hiwatashi Y."/>
            <person name="Ishikawa M."/>
            <person name="Iwata M."/>
            <person name="Karol K.G."/>
            <person name="Koehler B."/>
            <person name="Kolukisaoglu U."/>
            <person name="Kubo M."/>
            <person name="Kurata T."/>
            <person name="Lalonde S."/>
            <person name="Li K."/>
            <person name="Li Y."/>
            <person name="Litt A."/>
            <person name="Lyons E."/>
            <person name="Manning G."/>
            <person name="Maruyama T."/>
            <person name="Michael T.P."/>
            <person name="Mikami K."/>
            <person name="Miyazaki S."/>
            <person name="Morinaga S."/>
            <person name="Murata T."/>
            <person name="Mueller-Roeber B."/>
            <person name="Nelson D.R."/>
            <person name="Obara M."/>
            <person name="Oguri Y."/>
            <person name="Olmstead R.G."/>
            <person name="Onodera N."/>
            <person name="Petersen B.L."/>
            <person name="Pils B."/>
            <person name="Prigge M."/>
            <person name="Rensing S.A."/>
            <person name="Riano-Pachon D.M."/>
            <person name="Roberts A.W."/>
            <person name="Sato Y."/>
            <person name="Scheller H.V."/>
            <person name="Schulz B."/>
            <person name="Schulz C."/>
            <person name="Shakirov E.V."/>
            <person name="Shibagaki N."/>
            <person name="Shinohara N."/>
            <person name="Shippen D.E."/>
            <person name="Soerensen I."/>
            <person name="Sotooka R."/>
            <person name="Sugimoto N."/>
            <person name="Sugita M."/>
            <person name="Sumikawa N."/>
            <person name="Tanurdzic M."/>
            <person name="Theissen G."/>
            <person name="Ulvskov P."/>
            <person name="Wakazuki S."/>
            <person name="Weng J.K."/>
            <person name="Willats W.W."/>
            <person name="Wipf D."/>
            <person name="Wolf P.G."/>
            <person name="Yang L."/>
            <person name="Zimmer A.D."/>
            <person name="Zhu Q."/>
            <person name="Mitros T."/>
            <person name="Hellsten U."/>
            <person name="Loque D."/>
            <person name="Otillar R."/>
            <person name="Salamov A."/>
            <person name="Schmutz J."/>
            <person name="Shapiro H."/>
            <person name="Lindquist E."/>
            <person name="Lucas S."/>
            <person name="Rokhsar D."/>
            <person name="Grigoriev I.V."/>
        </authorList>
    </citation>
    <scope>NUCLEOTIDE SEQUENCE [LARGE SCALE GENOMIC DNA]</scope>
</reference>
<dbReference type="KEGG" id="smo:SELMODRAFT_403713"/>
<dbReference type="AlphaFoldDB" id="D8QSA3"/>
<dbReference type="InParanoid" id="D8QSA3"/>
<accession>D8QSA3</accession>
<dbReference type="InterPro" id="IPR044782">
    <property type="entry name" value="SIA1/STLP5"/>
</dbReference>
<gene>
    <name evidence="2" type="ORF">SELMODRAFT_403713</name>
</gene>
<protein>
    <submittedName>
        <fullName evidence="2">Uncharacterized protein</fullName>
    </submittedName>
</protein>
<name>D8QSA3_SELML</name>
<sequence>MCDSVDMYGFTVDPGYTEWTRYFSAPRKGHNPLQGRAYYQLLECLGTMRLYSPMREARKQDWSVIPTRATVNAAYYAAMGLKRKPGKDQGAFRNCKVWGSSSRNGRLSGSKDLSETRKNSNYAKWEKTNVNSLRSQAQHRYRAMEGVTMYKIDGNKLEDLAELPGCDGMHRPLPARASEEINHAAAVISEQGKPVIYSDGTEDLVEAVDDLDGPDDSTSLAVNRDHPRDSSKRQDFDPTRSFWPGLEHKTPLRAGMVWKNLDIAALGLRSRGTSRRSWELRRSCRRLA</sequence>